<protein>
    <recommendedName>
        <fullName evidence="3">Alpha-soluble NSF attachment protein</fullName>
    </recommendedName>
</protein>
<reference evidence="1 2" key="1">
    <citation type="journal article" date="2014" name="Genome Biol. Evol.">
        <title>The genome of the myxosporean Thelohanellus kitauei shows adaptations to nutrient acquisition within its fish host.</title>
        <authorList>
            <person name="Yang Y."/>
            <person name="Xiong J."/>
            <person name="Zhou Z."/>
            <person name="Huo F."/>
            <person name="Miao W."/>
            <person name="Ran C."/>
            <person name="Liu Y."/>
            <person name="Zhang J."/>
            <person name="Feng J."/>
            <person name="Wang M."/>
            <person name="Wang M."/>
            <person name="Wang L."/>
            <person name="Yao B."/>
        </authorList>
    </citation>
    <scope>NUCLEOTIDE SEQUENCE [LARGE SCALE GENOMIC DNA]</scope>
    <source>
        <strain evidence="1">Wuqing</strain>
    </source>
</reference>
<evidence type="ECO:0000313" key="1">
    <source>
        <dbReference type="EMBL" id="KII60392.1"/>
    </source>
</evidence>
<organism evidence="1 2">
    <name type="scientific">Thelohanellus kitauei</name>
    <name type="common">Myxosporean</name>
    <dbReference type="NCBI Taxonomy" id="669202"/>
    <lineage>
        <taxon>Eukaryota</taxon>
        <taxon>Metazoa</taxon>
        <taxon>Cnidaria</taxon>
        <taxon>Myxozoa</taxon>
        <taxon>Myxosporea</taxon>
        <taxon>Bivalvulida</taxon>
        <taxon>Platysporina</taxon>
        <taxon>Myxobolidae</taxon>
        <taxon>Thelohanellus</taxon>
    </lineage>
</organism>
<gene>
    <name evidence="1" type="ORF">RF11_13453</name>
</gene>
<dbReference type="Proteomes" id="UP000031668">
    <property type="component" value="Unassembled WGS sequence"/>
</dbReference>
<keyword evidence="2" id="KW-1185">Reference proteome</keyword>
<dbReference type="EMBL" id="JWZT01005648">
    <property type="protein sequence ID" value="KII60392.1"/>
    <property type="molecule type" value="Genomic_DNA"/>
</dbReference>
<sequence length="232" mass="26931">MERHENHYLEAAKIAESNLRDYGRAFACYLKSGECYRGTLSDQAYFSFRKFIDACVQDGSIRIAINQSARCGYIYQKEFRHGRRSEEFYDLADYLRSQNLIEHTCQFPSVYMNAFVQEISNGLNGNVQVSFKISRSSQIYCSFNRTSEANPEICRKCVHFCEILSQFINGGLSLDKKCIIDWVKENYQRLKDEVWQAVAHLEESTLTCTNFAPKKRTHSSSLVDMDRLITKL</sequence>
<dbReference type="OrthoDB" id="9984275at2759"/>
<accession>A0A0C2IU86</accession>
<comment type="caution">
    <text evidence="1">The sequence shown here is derived from an EMBL/GenBank/DDBJ whole genome shotgun (WGS) entry which is preliminary data.</text>
</comment>
<dbReference type="AlphaFoldDB" id="A0A0C2IU86"/>
<evidence type="ECO:0008006" key="3">
    <source>
        <dbReference type="Google" id="ProtNLM"/>
    </source>
</evidence>
<proteinExistence type="predicted"/>
<evidence type="ECO:0000313" key="2">
    <source>
        <dbReference type="Proteomes" id="UP000031668"/>
    </source>
</evidence>
<name>A0A0C2IU86_THEKT</name>